<feature type="signal peptide" evidence="1">
    <location>
        <begin position="1"/>
        <end position="23"/>
    </location>
</feature>
<reference evidence="3 4" key="1">
    <citation type="submission" date="2020-07" db="EMBL/GenBank/DDBJ databases">
        <title>Sequencing the genomes of 1000 actinobacteria strains.</title>
        <authorList>
            <person name="Klenk H.-P."/>
        </authorList>
    </citation>
    <scope>NUCLEOTIDE SEQUENCE [LARGE SCALE GENOMIC DNA]</scope>
    <source>
        <strain evidence="3 4">DSM 15165</strain>
    </source>
</reference>
<evidence type="ECO:0000259" key="2">
    <source>
        <dbReference type="Pfam" id="PF13360"/>
    </source>
</evidence>
<evidence type="ECO:0000313" key="4">
    <source>
        <dbReference type="Proteomes" id="UP000578352"/>
    </source>
</evidence>
<evidence type="ECO:0000256" key="1">
    <source>
        <dbReference type="SAM" id="SignalP"/>
    </source>
</evidence>
<sequence length="810" mass="80161">MRASRIVLVSAVAVAALTSAALAGPPGTVAPASAAEQAWSQFGNGPSHFGVNSAETEIGPSTVGALAPLFTVSLPGAADSPPVEQPAVVTAGGTRDLLFTTTKAGWIVALDAVTGATVWSHQYGPGSCRINGGSTPCYTTSSPAIDPSGAFVYSYGLDGKVHKYATGTGAETVDSSWPEVTTLKPSDEKMSPALTIVTTGGHTYLYAANGGYPGDNGDYQGHVTTIDLASGAQHVFNTLCSQLTVHFAPAPPTACGSVQSAVWARPSVVWDPGTNHVLFSTGNGSFDGSRNWGDSVLALNPDGTGTGGGPVDSWTPTNQSQLNQQDLDIGSTAPQVVTPPAGSSVAHLAVQSGKDSMIRLLNTANLSGQGGPGHQGGQLQSIAVPQGGEVLTQPANWVDGSGTSWVFIANGNGISGLKLTTGAGGAPALTTAWTQSAAGTTPIIAGGVLFYQSTSGIRALDPTSGTQLWSASAGASGLHWQSPIVVNGRLYFSDGSGALRAYSVPASAQKVGRIAGADRFGTSAAVSASAFGPNVPVAYVASGLDFPDALSGAAAAARAGGPVLLVQPGAIPPAIQTELTRLSPQKIVVLGGTNAVSDAVLAQLGGYTSGTVTRLSGADRFGTSAVVSQATSSTSPPVAYVVSGQSFPDALSAGPLAARTAGAPLLLVTSGTVPAAIGTELARLTPASIVVVGGTDAISDGVLTALKSYTSGSVTRIAGGDRFGTSAAVAAAFPTGGVAYTASGLAFPDALSAAAAAGFGSAPLLLTTSGGVPSSVGGQLTRIGPTHIALVGGTDAVSDDVQTALATYVK</sequence>
<comment type="caution">
    <text evidence="3">The sequence shown here is derived from an EMBL/GenBank/DDBJ whole genome shotgun (WGS) entry which is preliminary data.</text>
</comment>
<gene>
    <name evidence="3" type="ORF">HNR13_004034</name>
</gene>
<evidence type="ECO:0000313" key="3">
    <source>
        <dbReference type="EMBL" id="NYJ25747.1"/>
    </source>
</evidence>
<protein>
    <submittedName>
        <fullName evidence="3">Putative cell wall-binding protein</fullName>
    </submittedName>
</protein>
<accession>A0A853CYT3</accession>
<dbReference type="PANTHER" id="PTHR30032">
    <property type="entry name" value="N-ACETYLMURAMOYL-L-ALANINE AMIDASE-RELATED"/>
    <property type="match status" value="1"/>
</dbReference>
<dbReference type="Gene3D" id="2.130.10.10">
    <property type="entry name" value="YVTN repeat-like/Quinoprotein amine dehydrogenase"/>
    <property type="match status" value="1"/>
</dbReference>
<dbReference type="SUPFAM" id="SSF50998">
    <property type="entry name" value="Quinoprotein alcohol dehydrogenase-like"/>
    <property type="match status" value="2"/>
</dbReference>
<dbReference type="InterPro" id="IPR011047">
    <property type="entry name" value="Quinoprotein_ADH-like_sf"/>
</dbReference>
<feature type="domain" description="Pyrrolo-quinoline quinone repeat" evidence="2">
    <location>
        <begin position="425"/>
        <end position="504"/>
    </location>
</feature>
<organism evidence="3 4">
    <name type="scientific">Leifsonia shinshuensis</name>
    <dbReference type="NCBI Taxonomy" id="150026"/>
    <lineage>
        <taxon>Bacteria</taxon>
        <taxon>Bacillati</taxon>
        <taxon>Actinomycetota</taxon>
        <taxon>Actinomycetes</taxon>
        <taxon>Micrococcales</taxon>
        <taxon>Microbacteriaceae</taxon>
        <taxon>Leifsonia</taxon>
    </lineage>
</organism>
<dbReference type="InterPro" id="IPR002372">
    <property type="entry name" value="PQQ_rpt_dom"/>
</dbReference>
<dbReference type="PANTHER" id="PTHR30032:SF4">
    <property type="entry name" value="AMIDASE ENHANCER"/>
    <property type="match status" value="1"/>
</dbReference>
<dbReference type="Proteomes" id="UP000578352">
    <property type="component" value="Unassembled WGS sequence"/>
</dbReference>
<dbReference type="InterPro" id="IPR015943">
    <property type="entry name" value="WD40/YVTN_repeat-like_dom_sf"/>
</dbReference>
<dbReference type="AlphaFoldDB" id="A0A853CYT3"/>
<name>A0A853CYT3_9MICO</name>
<keyword evidence="1" id="KW-0732">Signal</keyword>
<dbReference type="InterPro" id="IPR051922">
    <property type="entry name" value="Bact_Sporulation_Assoc"/>
</dbReference>
<dbReference type="GO" id="GO:0030288">
    <property type="term" value="C:outer membrane-bounded periplasmic space"/>
    <property type="evidence" value="ECO:0007669"/>
    <property type="project" value="TreeGrafter"/>
</dbReference>
<dbReference type="Pfam" id="PF13360">
    <property type="entry name" value="PQQ_2"/>
    <property type="match status" value="1"/>
</dbReference>
<feature type="chain" id="PRO_5038710797" evidence="1">
    <location>
        <begin position="24"/>
        <end position="810"/>
    </location>
</feature>
<dbReference type="EMBL" id="JACCFL010000001">
    <property type="protein sequence ID" value="NYJ25747.1"/>
    <property type="molecule type" value="Genomic_DNA"/>
</dbReference>
<dbReference type="RefSeq" id="WP_179608637.1">
    <property type="nucleotide sequence ID" value="NZ_BAABEH010000001.1"/>
</dbReference>
<dbReference type="InterPro" id="IPR007253">
    <property type="entry name" value="Cell_wall-bd_2"/>
</dbReference>
<dbReference type="Gene3D" id="3.40.50.12090">
    <property type="match status" value="2"/>
</dbReference>
<dbReference type="Gene3D" id="2.140.10.10">
    <property type="entry name" value="Quinoprotein alcohol dehydrogenase-like superfamily"/>
    <property type="match status" value="1"/>
</dbReference>
<dbReference type="Pfam" id="PF04122">
    <property type="entry name" value="CW_binding_2"/>
    <property type="match status" value="3"/>
</dbReference>
<proteinExistence type="predicted"/>